<protein>
    <submittedName>
        <fullName evidence="7">NAD(P)/FAD-dependent oxidoreductase</fullName>
    </submittedName>
</protein>
<gene>
    <name evidence="7" type="ORF">HYZ11_10605</name>
</gene>
<comment type="caution">
    <text evidence="7">The sequence shown here is derived from an EMBL/GenBank/DDBJ whole genome shotgun (WGS) entry which is preliminary data.</text>
</comment>
<evidence type="ECO:0000259" key="5">
    <source>
        <dbReference type="Pfam" id="PF07992"/>
    </source>
</evidence>
<evidence type="ECO:0000313" key="7">
    <source>
        <dbReference type="EMBL" id="MBI3128043.1"/>
    </source>
</evidence>
<reference evidence="7" key="1">
    <citation type="submission" date="2020-07" db="EMBL/GenBank/DDBJ databases">
        <title>Huge and variable diversity of episymbiotic CPR bacteria and DPANN archaea in groundwater ecosystems.</title>
        <authorList>
            <person name="He C.Y."/>
            <person name="Keren R."/>
            <person name="Whittaker M."/>
            <person name="Farag I.F."/>
            <person name="Doudna J."/>
            <person name="Cate J.H.D."/>
            <person name="Banfield J.F."/>
        </authorList>
    </citation>
    <scope>NUCLEOTIDE SEQUENCE</scope>
    <source>
        <strain evidence="7">NC_groundwater_763_Ag_S-0.2um_68_21</strain>
    </source>
</reference>
<dbReference type="SUPFAM" id="SSF51905">
    <property type="entry name" value="FAD/NAD(P)-binding domain"/>
    <property type="match status" value="1"/>
</dbReference>
<dbReference type="InterPro" id="IPR016156">
    <property type="entry name" value="FAD/NAD-linked_Rdtase_dimer_sf"/>
</dbReference>
<evidence type="ECO:0000256" key="2">
    <source>
        <dbReference type="ARBA" id="ARBA00006442"/>
    </source>
</evidence>
<keyword evidence="4" id="KW-0274">FAD</keyword>
<proteinExistence type="inferred from homology"/>
<dbReference type="PANTHER" id="PTHR43429:SF3">
    <property type="entry name" value="NITRITE REDUCTASE [NAD(P)H]"/>
    <property type="match status" value="1"/>
</dbReference>
<dbReference type="PRINTS" id="PR00411">
    <property type="entry name" value="PNDRDTASEI"/>
</dbReference>
<dbReference type="PRINTS" id="PR00368">
    <property type="entry name" value="FADPNR"/>
</dbReference>
<dbReference type="InterPro" id="IPR023753">
    <property type="entry name" value="FAD/NAD-binding_dom"/>
</dbReference>
<dbReference type="InterPro" id="IPR050260">
    <property type="entry name" value="FAD-bd_OxRdtase"/>
</dbReference>
<dbReference type="EMBL" id="JACPUR010000023">
    <property type="protein sequence ID" value="MBI3128043.1"/>
    <property type="molecule type" value="Genomic_DNA"/>
</dbReference>
<keyword evidence="3" id="KW-0285">Flavoprotein</keyword>
<evidence type="ECO:0000256" key="4">
    <source>
        <dbReference type="ARBA" id="ARBA00022827"/>
    </source>
</evidence>
<dbReference type="InterPro" id="IPR041575">
    <property type="entry name" value="Rubredoxin_C"/>
</dbReference>
<dbReference type="Gene3D" id="3.30.390.30">
    <property type="match status" value="1"/>
</dbReference>
<dbReference type="InterPro" id="IPR036188">
    <property type="entry name" value="FAD/NAD-bd_sf"/>
</dbReference>
<evidence type="ECO:0000259" key="6">
    <source>
        <dbReference type="Pfam" id="PF18267"/>
    </source>
</evidence>
<dbReference type="Proteomes" id="UP000782312">
    <property type="component" value="Unassembled WGS sequence"/>
</dbReference>
<accession>A0A932I0V4</accession>
<dbReference type="Pfam" id="PF07992">
    <property type="entry name" value="Pyr_redox_2"/>
    <property type="match status" value="1"/>
</dbReference>
<feature type="domain" description="NADH-rubredoxin oxidoreductase C-terminal" evidence="6">
    <location>
        <begin position="319"/>
        <end position="374"/>
    </location>
</feature>
<evidence type="ECO:0000256" key="3">
    <source>
        <dbReference type="ARBA" id="ARBA00022630"/>
    </source>
</evidence>
<name>A0A932I0V4_UNCTE</name>
<dbReference type="AlphaFoldDB" id="A0A932I0V4"/>
<feature type="domain" description="FAD/NAD(P)-binding" evidence="5">
    <location>
        <begin position="7"/>
        <end position="282"/>
    </location>
</feature>
<organism evidence="7 8">
    <name type="scientific">Tectimicrobiota bacterium</name>
    <dbReference type="NCBI Taxonomy" id="2528274"/>
    <lineage>
        <taxon>Bacteria</taxon>
        <taxon>Pseudomonadati</taxon>
        <taxon>Nitrospinota/Tectimicrobiota group</taxon>
        <taxon>Candidatus Tectimicrobiota</taxon>
    </lineage>
</organism>
<dbReference type="Gene3D" id="3.50.50.60">
    <property type="entry name" value="FAD/NAD(P)-binding domain"/>
    <property type="match status" value="2"/>
</dbReference>
<dbReference type="PANTHER" id="PTHR43429">
    <property type="entry name" value="PYRIDINE NUCLEOTIDE-DISULFIDE OXIDOREDUCTASE DOMAIN-CONTAINING"/>
    <property type="match status" value="1"/>
</dbReference>
<sequence>MAAQRNVIVGAGTAGWNAITAIREIDKGASEIILVSDEAPYSRMVLPYYLAGQIGESHCTTAGPHRLAALKVQARIGARAAKVDAKAGKLILANGDEIPYDNLLIATGSSAVRPPIPGAEGANVHSFWTLLHARGVAEGIKPGSRVAMIGAGFIAFTILNALVSRGARLTVLEIAPRILPRMVDEAAARIVQAWLEERGVTVRPGVQVTAIEDAGKAKRIKLKDGGDVEADLVIMATGIRPNLEWLKGSGVEVKAGVVVDERLRSSVPNVYAAGDVAEGPVIGGGRAVHAIEPTAMQHGRVAGANMAGREVAYPGSLLMNIVDVMDLEIASFGAWDDAGAEACEDLRPDRPAYRKLLFRGGRLAGAIVLGRTREIWATNDVGMLKGLVYTGRDLSAWKARLKARPQDVRLAFLSTGTTKELLPQTLLGRPSVPEREVRVNA</sequence>
<comment type="cofactor">
    <cofactor evidence="1">
        <name>FAD</name>
        <dbReference type="ChEBI" id="CHEBI:57692"/>
    </cofactor>
</comment>
<evidence type="ECO:0000256" key="1">
    <source>
        <dbReference type="ARBA" id="ARBA00001974"/>
    </source>
</evidence>
<dbReference type="GO" id="GO:0016491">
    <property type="term" value="F:oxidoreductase activity"/>
    <property type="evidence" value="ECO:0007669"/>
    <property type="project" value="InterPro"/>
</dbReference>
<evidence type="ECO:0000313" key="8">
    <source>
        <dbReference type="Proteomes" id="UP000782312"/>
    </source>
</evidence>
<dbReference type="Pfam" id="PF18267">
    <property type="entry name" value="Rubredoxin_C"/>
    <property type="match status" value="1"/>
</dbReference>
<comment type="similarity">
    <text evidence="2">Belongs to the FAD-dependent oxidoreductase family.</text>
</comment>